<dbReference type="InterPro" id="IPR001810">
    <property type="entry name" value="F-box_dom"/>
</dbReference>
<gene>
    <name evidence="2" type="ORF">LTR97_005083</name>
</gene>
<evidence type="ECO:0000313" key="3">
    <source>
        <dbReference type="Proteomes" id="UP001310594"/>
    </source>
</evidence>
<evidence type="ECO:0000259" key="1">
    <source>
        <dbReference type="Pfam" id="PF00646"/>
    </source>
</evidence>
<sequence length="217" mass="24485">MAVPAALATFELLEGILVQLEFKDLLAARSVSSEWRSITEKSLQILRLLFIATVDARPLDVDIAQTELIGTFMCVVLDGQPLEVLPLFRQTGDGKQQITWDDVKHKGKRITAHTAVNSGEPQVYSFYWQLKNLLALDSQFCRSMQLIQPVCTALSIELYGKEQTVFHKRFATSTLRVSEGIRLGVIADTVETMIKDEEVHEEIVVRFAFMTKKDRVA</sequence>
<comment type="caution">
    <text evidence="2">The sequence shown here is derived from an EMBL/GenBank/DDBJ whole genome shotgun (WGS) entry which is preliminary data.</text>
</comment>
<feature type="domain" description="F-box" evidence="1">
    <location>
        <begin position="11"/>
        <end position="40"/>
    </location>
</feature>
<reference evidence="2" key="1">
    <citation type="submission" date="2023-08" db="EMBL/GenBank/DDBJ databases">
        <title>Black Yeasts Isolated from many extreme environments.</title>
        <authorList>
            <person name="Coleine C."/>
            <person name="Stajich J.E."/>
            <person name="Selbmann L."/>
        </authorList>
    </citation>
    <scope>NUCLEOTIDE SEQUENCE</scope>
    <source>
        <strain evidence="2">CCFEE 5810</strain>
    </source>
</reference>
<dbReference type="AlphaFoldDB" id="A0AAN7VSZ8"/>
<protein>
    <recommendedName>
        <fullName evidence="1">F-box domain-containing protein</fullName>
    </recommendedName>
</protein>
<organism evidence="2 3">
    <name type="scientific">Elasticomyces elasticus</name>
    <dbReference type="NCBI Taxonomy" id="574655"/>
    <lineage>
        <taxon>Eukaryota</taxon>
        <taxon>Fungi</taxon>
        <taxon>Dikarya</taxon>
        <taxon>Ascomycota</taxon>
        <taxon>Pezizomycotina</taxon>
        <taxon>Dothideomycetes</taxon>
        <taxon>Dothideomycetidae</taxon>
        <taxon>Mycosphaerellales</taxon>
        <taxon>Teratosphaeriaceae</taxon>
        <taxon>Elasticomyces</taxon>
    </lineage>
</organism>
<evidence type="ECO:0000313" key="2">
    <source>
        <dbReference type="EMBL" id="KAK5700566.1"/>
    </source>
</evidence>
<dbReference type="Pfam" id="PF00646">
    <property type="entry name" value="F-box"/>
    <property type="match status" value="1"/>
</dbReference>
<accession>A0AAN7VSZ8</accession>
<dbReference type="SUPFAM" id="SSF81383">
    <property type="entry name" value="F-box domain"/>
    <property type="match status" value="1"/>
</dbReference>
<dbReference type="EMBL" id="JAVRQU010000007">
    <property type="protein sequence ID" value="KAK5700566.1"/>
    <property type="molecule type" value="Genomic_DNA"/>
</dbReference>
<name>A0AAN7VSZ8_9PEZI</name>
<dbReference type="InterPro" id="IPR036047">
    <property type="entry name" value="F-box-like_dom_sf"/>
</dbReference>
<dbReference type="Proteomes" id="UP001310594">
    <property type="component" value="Unassembled WGS sequence"/>
</dbReference>
<proteinExistence type="predicted"/>